<evidence type="ECO:0000259" key="9">
    <source>
        <dbReference type="Pfam" id="PF00218"/>
    </source>
</evidence>
<dbReference type="EMBL" id="JACDUS010000002">
    <property type="protein sequence ID" value="MBA2880889.1"/>
    <property type="molecule type" value="Genomic_DNA"/>
</dbReference>
<accession>A0A7W0C816</accession>
<evidence type="ECO:0000256" key="4">
    <source>
        <dbReference type="ARBA" id="ARBA00022793"/>
    </source>
</evidence>
<name>A0A7W0C816_9BACT</name>
<dbReference type="Proteomes" id="UP000525298">
    <property type="component" value="Unassembled WGS sequence"/>
</dbReference>
<evidence type="ECO:0000256" key="1">
    <source>
        <dbReference type="ARBA" id="ARBA00001633"/>
    </source>
</evidence>
<keyword evidence="6 8" id="KW-0057">Aromatic amino acid biosynthesis</keyword>
<evidence type="ECO:0000256" key="6">
    <source>
        <dbReference type="ARBA" id="ARBA00023141"/>
    </source>
</evidence>
<keyword evidence="11" id="KW-1185">Reference proteome</keyword>
<dbReference type="CDD" id="cd00331">
    <property type="entry name" value="IGPS"/>
    <property type="match status" value="1"/>
</dbReference>
<dbReference type="InterPro" id="IPR011060">
    <property type="entry name" value="RibuloseP-bd_barrel"/>
</dbReference>
<comment type="similarity">
    <text evidence="8">Belongs to the TrpC family.</text>
</comment>
<evidence type="ECO:0000256" key="8">
    <source>
        <dbReference type="HAMAP-Rule" id="MF_00134"/>
    </source>
</evidence>
<comment type="caution">
    <text evidence="10">The sequence shown here is derived from an EMBL/GenBank/DDBJ whole genome shotgun (WGS) entry which is preliminary data.</text>
</comment>
<proteinExistence type="inferred from homology"/>
<dbReference type="PANTHER" id="PTHR22854:SF2">
    <property type="entry name" value="INDOLE-3-GLYCEROL-PHOSPHATE SYNTHASE"/>
    <property type="match status" value="1"/>
</dbReference>
<protein>
    <recommendedName>
        <fullName evidence="8">Indole-3-glycerol phosphate synthase</fullName>
        <shortName evidence="8">IGPS</shortName>
        <ecNumber evidence="8">4.1.1.48</ecNumber>
    </recommendedName>
</protein>
<dbReference type="Pfam" id="PF00218">
    <property type="entry name" value="IGPS"/>
    <property type="match status" value="1"/>
</dbReference>
<dbReference type="EC" id="4.1.1.48" evidence="8"/>
<comment type="catalytic activity">
    <reaction evidence="1 8">
        <text>1-(2-carboxyphenylamino)-1-deoxy-D-ribulose 5-phosphate + H(+) = (1S,2R)-1-C-(indol-3-yl)glycerol 3-phosphate + CO2 + H2O</text>
        <dbReference type="Rhea" id="RHEA:23476"/>
        <dbReference type="ChEBI" id="CHEBI:15377"/>
        <dbReference type="ChEBI" id="CHEBI:15378"/>
        <dbReference type="ChEBI" id="CHEBI:16526"/>
        <dbReference type="ChEBI" id="CHEBI:58613"/>
        <dbReference type="ChEBI" id="CHEBI:58866"/>
        <dbReference type="EC" id="4.1.1.48"/>
    </reaction>
</comment>
<dbReference type="SUPFAM" id="SSF51366">
    <property type="entry name" value="Ribulose-phoshate binding barrel"/>
    <property type="match status" value="1"/>
</dbReference>
<keyword evidence="7 8" id="KW-0456">Lyase</keyword>
<dbReference type="RefSeq" id="WP_181550539.1">
    <property type="nucleotide sequence ID" value="NZ_JACDUS010000002.1"/>
</dbReference>
<keyword evidence="5 8" id="KW-0822">Tryptophan biosynthesis</keyword>
<dbReference type="GO" id="GO:0004425">
    <property type="term" value="F:indole-3-glycerol-phosphate synthase activity"/>
    <property type="evidence" value="ECO:0007669"/>
    <property type="project" value="UniProtKB-UniRule"/>
</dbReference>
<dbReference type="UniPathway" id="UPA00035">
    <property type="reaction ID" value="UER00043"/>
</dbReference>
<dbReference type="InterPro" id="IPR013798">
    <property type="entry name" value="Indole-3-glycerol_P_synth_dom"/>
</dbReference>
<sequence length="263" mass="27944">MAADILDRIVAHKKDEVAACRTQTPLSVLKDQARTKTANRRSFYEALARPADQVRIIAEIKRASPSKGDISADLDPAGLAQAYERGGAAALSVLTDRAFFKGGPADLLAARNACSLPVLRKDFVISDYQIYEAAAWDADAVLLIVRILSKQQLSEFSGLCNELGIDALVEVHTESDLAAAMDVGAAVIGINNRNLASFDTDIETAMSLSAKLGAGQIAVAASGISSRKDIEQNLKAGISRFLIGESLVTADDPEKFLTRLIGG</sequence>
<reference evidence="10 11" key="1">
    <citation type="submission" date="2020-07" db="EMBL/GenBank/DDBJ databases">
        <title>Genomic Encyclopedia of Type Strains, Phase IV (KMG-IV): sequencing the most valuable type-strain genomes for metagenomic binning, comparative biology and taxonomic classification.</title>
        <authorList>
            <person name="Goeker M."/>
        </authorList>
    </citation>
    <scope>NUCLEOTIDE SEQUENCE [LARGE SCALE GENOMIC DNA]</scope>
    <source>
        <strain evidence="10 11">DSM 17721</strain>
    </source>
</reference>
<dbReference type="PROSITE" id="PS00614">
    <property type="entry name" value="IGPS"/>
    <property type="match status" value="1"/>
</dbReference>
<evidence type="ECO:0000256" key="5">
    <source>
        <dbReference type="ARBA" id="ARBA00022822"/>
    </source>
</evidence>
<organism evidence="10 11">
    <name type="scientific">Desulfosalsimonas propionicica</name>
    <dbReference type="NCBI Taxonomy" id="332175"/>
    <lineage>
        <taxon>Bacteria</taxon>
        <taxon>Pseudomonadati</taxon>
        <taxon>Thermodesulfobacteriota</taxon>
        <taxon>Desulfobacteria</taxon>
        <taxon>Desulfobacterales</taxon>
        <taxon>Desulfosalsimonadaceae</taxon>
        <taxon>Desulfosalsimonas</taxon>
    </lineage>
</organism>
<dbReference type="NCBIfam" id="NF001377">
    <property type="entry name" value="PRK00278.2-4"/>
    <property type="match status" value="1"/>
</dbReference>
<dbReference type="GO" id="GO:0000162">
    <property type="term" value="P:L-tryptophan biosynthetic process"/>
    <property type="evidence" value="ECO:0007669"/>
    <property type="project" value="UniProtKB-UniRule"/>
</dbReference>
<dbReference type="AlphaFoldDB" id="A0A7W0C816"/>
<keyword evidence="4 8" id="KW-0210">Decarboxylase</keyword>
<dbReference type="InterPro" id="IPR045186">
    <property type="entry name" value="Indole-3-glycerol_P_synth"/>
</dbReference>
<dbReference type="HAMAP" id="MF_00134_B">
    <property type="entry name" value="IGPS_B"/>
    <property type="match status" value="1"/>
</dbReference>
<evidence type="ECO:0000313" key="11">
    <source>
        <dbReference type="Proteomes" id="UP000525298"/>
    </source>
</evidence>
<evidence type="ECO:0000256" key="2">
    <source>
        <dbReference type="ARBA" id="ARBA00004696"/>
    </source>
</evidence>
<dbReference type="FunFam" id="3.20.20.70:FF:000024">
    <property type="entry name" value="Indole-3-glycerol phosphate synthase"/>
    <property type="match status" value="1"/>
</dbReference>
<evidence type="ECO:0000313" key="10">
    <source>
        <dbReference type="EMBL" id="MBA2880889.1"/>
    </source>
</evidence>
<dbReference type="Gene3D" id="3.20.20.70">
    <property type="entry name" value="Aldolase class I"/>
    <property type="match status" value="1"/>
</dbReference>
<dbReference type="InterPro" id="IPR001468">
    <property type="entry name" value="Indole-3-GlycerolPSynthase_CS"/>
</dbReference>
<dbReference type="PANTHER" id="PTHR22854">
    <property type="entry name" value="TRYPTOPHAN BIOSYNTHESIS PROTEIN"/>
    <property type="match status" value="1"/>
</dbReference>
<comment type="pathway">
    <text evidence="2 8">Amino-acid biosynthesis; L-tryptophan biosynthesis; L-tryptophan from chorismate: step 4/5.</text>
</comment>
<feature type="domain" description="Indole-3-glycerol phosphate synthase" evidence="9">
    <location>
        <begin position="6"/>
        <end position="260"/>
    </location>
</feature>
<evidence type="ECO:0000256" key="3">
    <source>
        <dbReference type="ARBA" id="ARBA00022605"/>
    </source>
</evidence>
<dbReference type="InterPro" id="IPR013785">
    <property type="entry name" value="Aldolase_TIM"/>
</dbReference>
<dbReference type="GO" id="GO:0004640">
    <property type="term" value="F:phosphoribosylanthranilate isomerase activity"/>
    <property type="evidence" value="ECO:0007669"/>
    <property type="project" value="TreeGrafter"/>
</dbReference>
<evidence type="ECO:0000256" key="7">
    <source>
        <dbReference type="ARBA" id="ARBA00023239"/>
    </source>
</evidence>
<keyword evidence="3 8" id="KW-0028">Amino-acid biosynthesis</keyword>
<gene>
    <name evidence="8" type="primary">trpC</name>
    <name evidence="10" type="ORF">HNR65_001207</name>
</gene>